<dbReference type="EMBL" id="JAQQWK010000005">
    <property type="protein sequence ID" value="KAK8041735.1"/>
    <property type="molecule type" value="Genomic_DNA"/>
</dbReference>
<organism evidence="1 2">
    <name type="scientific">Apiospora rasikravindrae</name>
    <dbReference type="NCBI Taxonomy" id="990691"/>
    <lineage>
        <taxon>Eukaryota</taxon>
        <taxon>Fungi</taxon>
        <taxon>Dikarya</taxon>
        <taxon>Ascomycota</taxon>
        <taxon>Pezizomycotina</taxon>
        <taxon>Sordariomycetes</taxon>
        <taxon>Xylariomycetidae</taxon>
        <taxon>Amphisphaeriales</taxon>
        <taxon>Apiosporaceae</taxon>
        <taxon>Apiospora</taxon>
    </lineage>
</organism>
<evidence type="ECO:0000313" key="2">
    <source>
        <dbReference type="Proteomes" id="UP001444661"/>
    </source>
</evidence>
<comment type="caution">
    <text evidence="1">The sequence shown here is derived from an EMBL/GenBank/DDBJ whole genome shotgun (WGS) entry which is preliminary data.</text>
</comment>
<protein>
    <submittedName>
        <fullName evidence="1">Uncharacterized protein</fullName>
    </submittedName>
</protein>
<name>A0ABR1T6Z7_9PEZI</name>
<gene>
    <name evidence="1" type="ORF">PG993_006258</name>
</gene>
<dbReference type="Proteomes" id="UP001444661">
    <property type="component" value="Unassembled WGS sequence"/>
</dbReference>
<evidence type="ECO:0000313" key="1">
    <source>
        <dbReference type="EMBL" id="KAK8041735.1"/>
    </source>
</evidence>
<sequence>MASPKKEQPASLSRAPNEPWLIIQGHLDPIDQVALALTCKRLLSASAISTIMLPSSPAHKGPGTDRGECKNLPLLLARVRPLTPSGLLSPDLALCRNCQLYRPTWERYWVAVGETYARRLRRCYYREAAVYAVYVKGLIGMWKNRLSTEVACPGCQLEARWEYFERVKRLKLCYRQAGR</sequence>
<reference evidence="1 2" key="1">
    <citation type="submission" date="2023-01" db="EMBL/GenBank/DDBJ databases">
        <title>Analysis of 21 Apiospora genomes using comparative genomics revels a genus with tremendous synthesis potential of carbohydrate active enzymes and secondary metabolites.</title>
        <authorList>
            <person name="Sorensen T."/>
        </authorList>
    </citation>
    <scope>NUCLEOTIDE SEQUENCE [LARGE SCALE GENOMIC DNA]</scope>
    <source>
        <strain evidence="1 2">CBS 33761</strain>
    </source>
</reference>
<keyword evidence="2" id="KW-1185">Reference proteome</keyword>
<accession>A0ABR1T6Z7</accession>
<proteinExistence type="predicted"/>